<dbReference type="SMART" id="SM00829">
    <property type="entry name" value="PKS_ER"/>
    <property type="match status" value="1"/>
</dbReference>
<dbReference type="SUPFAM" id="SSF50129">
    <property type="entry name" value="GroES-like"/>
    <property type="match status" value="1"/>
</dbReference>
<evidence type="ECO:0000256" key="5">
    <source>
        <dbReference type="ARBA" id="ARBA00023002"/>
    </source>
</evidence>
<dbReference type="OrthoDB" id="1879366at2759"/>
<dbReference type="InterPro" id="IPR002328">
    <property type="entry name" value="ADH_Zn_CS"/>
</dbReference>
<evidence type="ECO:0000256" key="2">
    <source>
        <dbReference type="ARBA" id="ARBA00008072"/>
    </source>
</evidence>
<dbReference type="InterPro" id="IPR013154">
    <property type="entry name" value="ADH-like_N"/>
</dbReference>
<keyword evidence="6" id="KW-0520">NAD</keyword>
<evidence type="ECO:0000256" key="7">
    <source>
        <dbReference type="ARBA" id="ARBA00026132"/>
    </source>
</evidence>
<evidence type="ECO:0000256" key="6">
    <source>
        <dbReference type="ARBA" id="ARBA00023027"/>
    </source>
</evidence>
<evidence type="ECO:0000256" key="8">
    <source>
        <dbReference type="ARBA" id="ARBA00032485"/>
    </source>
</evidence>
<evidence type="ECO:0000313" key="12">
    <source>
        <dbReference type="Proteomes" id="UP000597762"/>
    </source>
</evidence>
<evidence type="ECO:0000256" key="3">
    <source>
        <dbReference type="ARBA" id="ARBA00022723"/>
    </source>
</evidence>
<dbReference type="GO" id="GO:0008270">
    <property type="term" value="F:zinc ion binding"/>
    <property type="evidence" value="ECO:0007669"/>
    <property type="project" value="InterPro"/>
</dbReference>
<gene>
    <name evidence="11" type="ORF">SPHA_76105</name>
</gene>
<dbReference type="PANTHER" id="PTHR43161:SF9">
    <property type="entry name" value="SORBITOL DEHYDROGENASE"/>
    <property type="match status" value="1"/>
</dbReference>
<dbReference type="SUPFAM" id="SSF51735">
    <property type="entry name" value="NAD(P)-binding Rossmann-fold domains"/>
    <property type="match status" value="1"/>
</dbReference>
<dbReference type="AlphaFoldDB" id="A0A812EIG6"/>
<name>A0A812EIG6_ACAPH</name>
<evidence type="ECO:0000256" key="1">
    <source>
        <dbReference type="ARBA" id="ARBA00001947"/>
    </source>
</evidence>
<dbReference type="InterPro" id="IPR011032">
    <property type="entry name" value="GroES-like_sf"/>
</dbReference>
<dbReference type="Gene3D" id="3.40.50.720">
    <property type="entry name" value="NAD(P)-binding Rossmann-like Domain"/>
    <property type="match status" value="1"/>
</dbReference>
<dbReference type="Gene3D" id="3.90.180.10">
    <property type="entry name" value="Medium-chain alcohol dehydrogenases, catalytic domain"/>
    <property type="match status" value="1"/>
</dbReference>
<dbReference type="CDD" id="cd05285">
    <property type="entry name" value="sorbitol_DH"/>
    <property type="match status" value="1"/>
</dbReference>
<dbReference type="EMBL" id="CAHIKZ030005480">
    <property type="protein sequence ID" value="CAE1326523.1"/>
    <property type="molecule type" value="Genomic_DNA"/>
</dbReference>
<dbReference type="GO" id="GO:0003939">
    <property type="term" value="F:L-iditol 2-dehydrogenase (NAD+) activity"/>
    <property type="evidence" value="ECO:0007669"/>
    <property type="project" value="TreeGrafter"/>
</dbReference>
<dbReference type="InterPro" id="IPR020843">
    <property type="entry name" value="ER"/>
</dbReference>
<evidence type="ECO:0000313" key="11">
    <source>
        <dbReference type="EMBL" id="CAE1326523.1"/>
    </source>
</evidence>
<keyword evidence="4 9" id="KW-0862">Zinc</keyword>
<reference evidence="11" key="1">
    <citation type="submission" date="2021-01" db="EMBL/GenBank/DDBJ databases">
        <authorList>
            <person name="Li R."/>
            <person name="Bekaert M."/>
        </authorList>
    </citation>
    <scope>NUCLEOTIDE SEQUENCE</scope>
    <source>
        <strain evidence="11">Farmed</strain>
    </source>
</reference>
<evidence type="ECO:0000256" key="4">
    <source>
        <dbReference type="ARBA" id="ARBA00022833"/>
    </source>
</evidence>
<dbReference type="Pfam" id="PF00107">
    <property type="entry name" value="ADH_zinc_N"/>
    <property type="match status" value="1"/>
</dbReference>
<dbReference type="Proteomes" id="UP000597762">
    <property type="component" value="Unassembled WGS sequence"/>
</dbReference>
<dbReference type="GO" id="GO:0006062">
    <property type="term" value="P:sorbitol catabolic process"/>
    <property type="evidence" value="ECO:0007669"/>
    <property type="project" value="TreeGrafter"/>
</dbReference>
<dbReference type="PROSITE" id="PS00059">
    <property type="entry name" value="ADH_ZINC"/>
    <property type="match status" value="1"/>
</dbReference>
<dbReference type="FunFam" id="3.40.50.720:FF:000068">
    <property type="entry name" value="Sorbitol dehydrogenase"/>
    <property type="match status" value="1"/>
</dbReference>
<keyword evidence="12" id="KW-1185">Reference proteome</keyword>
<dbReference type="InterPro" id="IPR013149">
    <property type="entry name" value="ADH-like_C"/>
</dbReference>
<evidence type="ECO:0000256" key="9">
    <source>
        <dbReference type="RuleBase" id="RU361277"/>
    </source>
</evidence>
<dbReference type="InterPro" id="IPR045306">
    <property type="entry name" value="SDH-like"/>
</dbReference>
<comment type="similarity">
    <text evidence="2 9">Belongs to the zinc-containing alcohol dehydrogenase family.</text>
</comment>
<keyword evidence="3 9" id="KW-0479">Metal-binding</keyword>
<evidence type="ECO:0000259" key="10">
    <source>
        <dbReference type="SMART" id="SM00829"/>
    </source>
</evidence>
<dbReference type="PANTHER" id="PTHR43161">
    <property type="entry name" value="SORBITOL DEHYDROGENASE"/>
    <property type="match status" value="1"/>
</dbReference>
<feature type="domain" description="Enoyl reductase (ER)" evidence="10">
    <location>
        <begin position="1"/>
        <end position="336"/>
    </location>
</feature>
<sequence length="341" mass="36411">MDKIKSQPEYRAIPEPGPGEVQLAMQDVGICGSDVHYWTHGCIGNFILSAPMLLGHEASGIVSKIGDGVTCLEIGDRVAIEPGLPCRSCKYCKSGRYNLCPIMRFCATPPNHGNLARYYCHAADYCHKLPDNVSTEEGALLEPLSVGVHACQRAGVTIGSTVLISGAGPIGLACYLTAKAMGAKKICVTDIDSNRLEFAKKIGVEYVLSVRAGTPKELASQIEVALGQNPEISIECSGNPAGLKTSMLATANGGCVVMVGMQPDEVTVPLLNAAVREVDIKGTFRYANCYPTALSMIATGQVNAKPLITHRYKLEDSLKAFEHARTMRDGAVKIMVHCAQE</sequence>
<protein>
    <recommendedName>
        <fullName evidence="7">Sorbitol dehydrogenase</fullName>
    </recommendedName>
    <alternativeName>
        <fullName evidence="8">Polyol dehydrogenase</fullName>
    </alternativeName>
</protein>
<keyword evidence="5 11" id="KW-0560">Oxidoreductase</keyword>
<accession>A0A812EIG6</accession>
<comment type="cofactor">
    <cofactor evidence="1 9">
        <name>Zn(2+)</name>
        <dbReference type="ChEBI" id="CHEBI:29105"/>
    </cofactor>
</comment>
<proteinExistence type="inferred from homology"/>
<dbReference type="Pfam" id="PF08240">
    <property type="entry name" value="ADH_N"/>
    <property type="match status" value="1"/>
</dbReference>
<comment type="caution">
    <text evidence="11">The sequence shown here is derived from an EMBL/GenBank/DDBJ whole genome shotgun (WGS) entry which is preliminary data.</text>
</comment>
<dbReference type="InterPro" id="IPR036291">
    <property type="entry name" value="NAD(P)-bd_dom_sf"/>
</dbReference>
<organism evidence="11 12">
    <name type="scientific">Acanthosepion pharaonis</name>
    <name type="common">Pharaoh cuttlefish</name>
    <name type="synonym">Sepia pharaonis</name>
    <dbReference type="NCBI Taxonomy" id="158019"/>
    <lineage>
        <taxon>Eukaryota</taxon>
        <taxon>Metazoa</taxon>
        <taxon>Spiralia</taxon>
        <taxon>Lophotrochozoa</taxon>
        <taxon>Mollusca</taxon>
        <taxon>Cephalopoda</taxon>
        <taxon>Coleoidea</taxon>
        <taxon>Decapodiformes</taxon>
        <taxon>Sepiida</taxon>
        <taxon>Sepiina</taxon>
        <taxon>Sepiidae</taxon>
        <taxon>Acanthosepion</taxon>
    </lineage>
</organism>